<organism evidence="3 4">
    <name type="scientific">Dactylosporangium salmoneum</name>
    <dbReference type="NCBI Taxonomy" id="53361"/>
    <lineage>
        <taxon>Bacteria</taxon>
        <taxon>Bacillati</taxon>
        <taxon>Actinomycetota</taxon>
        <taxon>Actinomycetes</taxon>
        <taxon>Micromonosporales</taxon>
        <taxon>Micromonosporaceae</taxon>
        <taxon>Dactylosporangium</taxon>
    </lineage>
</organism>
<dbReference type="InterPro" id="IPR002035">
    <property type="entry name" value="VWF_A"/>
</dbReference>
<evidence type="ECO:0000313" key="4">
    <source>
        <dbReference type="Proteomes" id="UP001501444"/>
    </source>
</evidence>
<dbReference type="SUPFAM" id="SSF53300">
    <property type="entry name" value="vWA-like"/>
    <property type="match status" value="1"/>
</dbReference>
<evidence type="ECO:0000259" key="2">
    <source>
        <dbReference type="PROSITE" id="PS50234"/>
    </source>
</evidence>
<dbReference type="CDD" id="cd00198">
    <property type="entry name" value="vWFA"/>
    <property type="match status" value="1"/>
</dbReference>
<feature type="chain" id="PRO_5046294484" evidence="1">
    <location>
        <begin position="23"/>
        <end position="544"/>
    </location>
</feature>
<feature type="signal peptide" evidence="1">
    <location>
        <begin position="1"/>
        <end position="22"/>
    </location>
</feature>
<dbReference type="Pfam" id="PF00092">
    <property type="entry name" value="VWA"/>
    <property type="match status" value="1"/>
</dbReference>
<name>A0ABN3G4J8_9ACTN</name>
<dbReference type="PROSITE" id="PS51257">
    <property type="entry name" value="PROKAR_LIPOPROTEIN"/>
    <property type="match status" value="1"/>
</dbReference>
<dbReference type="Gene3D" id="3.40.50.410">
    <property type="entry name" value="von Willebrand factor, type A domain"/>
    <property type="match status" value="1"/>
</dbReference>
<dbReference type="PROSITE" id="PS50234">
    <property type="entry name" value="VWFA"/>
    <property type="match status" value="1"/>
</dbReference>
<protein>
    <submittedName>
        <fullName evidence="3">Substrate-binding domain-containing protein</fullName>
    </submittedName>
</protein>
<evidence type="ECO:0000256" key="1">
    <source>
        <dbReference type="SAM" id="SignalP"/>
    </source>
</evidence>
<feature type="domain" description="VWFA" evidence="2">
    <location>
        <begin position="357"/>
        <end position="518"/>
    </location>
</feature>
<evidence type="ECO:0000313" key="3">
    <source>
        <dbReference type="EMBL" id="GAA2344028.1"/>
    </source>
</evidence>
<keyword evidence="4" id="KW-1185">Reference proteome</keyword>
<sequence length="544" mass="57181">MKRFGAALVVAALLLGACTSGKGGGKDAKPAESEGPFLKGSGTLRVLASSELADLQPVLGDLRQATGVEVKLQATGTLDGVENVVSGNAAKSYDAIWFASNRYLQLHPDAGDKIGTATKVATSPVVLGIRQSVAAKLGWTDHRPTWSEIAVAAGDHKFTYGMTNPASSNSGFSALVGVAAALAGTGAALTAEQIAPLTPRLRAFFAGQNLTSGSSGWLADSFTKNAVEKNDHAVDGLVNYESVILSLNASGKLPEPLTVIYPSDGVITADYPLTLLAGVSEQTKNNYAAVVDYLRRPSVQRKIMSTTWRRPAVPEVQLAAQFGPKDGNLPELPFPGKLDAANALIGAFGDDLRKPARTIYVLDLSGSMKGERLQGLKNALVGLTGADTTLSGQFTRFNGREQVVMVPFSTKPGQVRRFDLPDGNIQPTLDQIRGYANGLAAAGDTAIYDALFVAYDQAAALAKEDPDRFTSIVLLTDGELTAGANLAAFQARLPQLPKVPVFTILFGEGNVQEMQQVADLTGGKSFDARTGALPAAFKEIRGYQ</sequence>
<proteinExistence type="predicted"/>
<dbReference type="Proteomes" id="UP001501444">
    <property type="component" value="Unassembled WGS sequence"/>
</dbReference>
<dbReference type="SMART" id="SM00327">
    <property type="entry name" value="VWA"/>
    <property type="match status" value="1"/>
</dbReference>
<dbReference type="InterPro" id="IPR036465">
    <property type="entry name" value="vWFA_dom_sf"/>
</dbReference>
<comment type="caution">
    <text evidence="3">The sequence shown here is derived from an EMBL/GenBank/DDBJ whole genome shotgun (WGS) entry which is preliminary data.</text>
</comment>
<reference evidence="3 4" key="1">
    <citation type="journal article" date="2019" name="Int. J. Syst. Evol. Microbiol.">
        <title>The Global Catalogue of Microorganisms (GCM) 10K type strain sequencing project: providing services to taxonomists for standard genome sequencing and annotation.</title>
        <authorList>
            <consortium name="The Broad Institute Genomics Platform"/>
            <consortium name="The Broad Institute Genome Sequencing Center for Infectious Disease"/>
            <person name="Wu L."/>
            <person name="Ma J."/>
        </authorList>
    </citation>
    <scope>NUCLEOTIDE SEQUENCE [LARGE SCALE GENOMIC DNA]</scope>
    <source>
        <strain evidence="3 4">JCM 3272</strain>
    </source>
</reference>
<keyword evidence="1" id="KW-0732">Signal</keyword>
<accession>A0ABN3G4J8</accession>
<gene>
    <name evidence="3" type="ORF">GCM10010170_029360</name>
</gene>
<dbReference type="EMBL" id="BAAARV010000023">
    <property type="protein sequence ID" value="GAA2344028.1"/>
    <property type="molecule type" value="Genomic_DNA"/>
</dbReference>
<dbReference type="RefSeq" id="WP_344612902.1">
    <property type="nucleotide sequence ID" value="NZ_BAAARV010000023.1"/>
</dbReference>
<dbReference type="SUPFAM" id="SSF53850">
    <property type="entry name" value="Periplasmic binding protein-like II"/>
    <property type="match status" value="1"/>
</dbReference>